<reference evidence="1" key="1">
    <citation type="submission" date="2020-07" db="EMBL/GenBank/DDBJ databases">
        <authorList>
            <person name="Tarantini F.S."/>
            <person name="Hong K.W."/>
            <person name="Chan K.G."/>
        </authorList>
    </citation>
    <scope>NUCLEOTIDE SEQUENCE</scope>
    <source>
        <strain evidence="1">32-07</strain>
    </source>
</reference>
<dbReference type="RefSeq" id="WP_231331985.1">
    <property type="nucleotide sequence ID" value="NZ_CP059572.1"/>
</dbReference>
<protein>
    <submittedName>
        <fullName evidence="1">Uncharacterized protein</fullName>
    </submittedName>
</protein>
<organism evidence="1 2">
    <name type="scientific">Actinomadura graeca</name>
    <dbReference type="NCBI Taxonomy" id="2750812"/>
    <lineage>
        <taxon>Bacteria</taxon>
        <taxon>Bacillati</taxon>
        <taxon>Actinomycetota</taxon>
        <taxon>Actinomycetes</taxon>
        <taxon>Streptosporangiales</taxon>
        <taxon>Thermomonosporaceae</taxon>
        <taxon>Actinomadura</taxon>
    </lineage>
</organism>
<dbReference type="Proteomes" id="UP001049518">
    <property type="component" value="Chromosome"/>
</dbReference>
<sequence>MAEPANDDAARLARRAARAAELQARYGHPRTRVIDDHMFAVGGGVWYPSTFRLQLFTAPGARPVAVVIQTCGEGMGLTNGRERYLAEIWRRHCPDETEPPLWIARQLRRGWDQFMLMNLPAGPEPHTITAAHIGHCTLTLDQIRAMVESDVDDDRGEGFVPRPPEPDAQTRFSTAWVALLPRPDPFRQDDCMPNGITPARRLARQLMPRFLPRRGPACCWYHEGNWRKVSRVAIKLLRRANRVGIDHDELYDYFEEQ</sequence>
<accession>A0ABX8R4N9</accession>
<evidence type="ECO:0000313" key="1">
    <source>
        <dbReference type="EMBL" id="QXJ25798.1"/>
    </source>
</evidence>
<name>A0ABX8R4N9_9ACTN</name>
<keyword evidence="2" id="KW-1185">Reference proteome</keyword>
<proteinExistence type="predicted"/>
<dbReference type="EMBL" id="CP059572">
    <property type="protein sequence ID" value="QXJ25798.1"/>
    <property type="molecule type" value="Genomic_DNA"/>
</dbReference>
<gene>
    <name evidence="1" type="ORF">AGRA3207_007348</name>
</gene>
<evidence type="ECO:0000313" key="2">
    <source>
        <dbReference type="Proteomes" id="UP001049518"/>
    </source>
</evidence>